<dbReference type="PRINTS" id="PR01415">
    <property type="entry name" value="ANKYRIN"/>
</dbReference>
<evidence type="ECO:0000313" key="6">
    <source>
        <dbReference type="Proteomes" id="UP000683360"/>
    </source>
</evidence>
<dbReference type="PANTHER" id="PTHR24171:SF10">
    <property type="entry name" value="ANKYRIN REPEAT DOMAIN-CONTAINING PROTEIN 29-LIKE"/>
    <property type="match status" value="1"/>
</dbReference>
<keyword evidence="1" id="KW-0677">Repeat</keyword>
<protein>
    <recommendedName>
        <fullName evidence="4">Novel STAND NTPase 3 domain-containing protein</fullName>
    </recommendedName>
</protein>
<sequence length="396" mass="45164">MAAVICGQHLTECFMKYATPEFIQDHFILESLTEIQEKDDLIVLLKDQEEDYFERLLCDLTKHVITSTFNNAQLISQTFRDKLLSFLRKSDVKTVLKSFDTESCIIDNNYDELEYRDQKKHFNTTPLIESATTGYFDIVEFLIVNVKCNVNNTDERGNSPLHKASERGHTAVAKLLLENNADVSQCNNYEMSALYAACAGGHKDTVELLLQNNADVNQCDEDGQSPFVNDKMESHLYMLLVNVVYMTTVNQQGKFRDPNMCYYYGQIRAVDHDDEDTYQGTIETVKLLLAWNADVSLCDKKGQTPLDYAPHHDEELKNGEQDQTTFLETRATHHILDLYPHNCIVVTGSSGCGKSSTIHHAALHLRDSLEYEIIPVLTGPTDIMNYYNRNKNKCLL</sequence>
<dbReference type="Pfam" id="PF12796">
    <property type="entry name" value="Ank_2"/>
    <property type="match status" value="1"/>
</dbReference>
<dbReference type="Gene3D" id="1.25.40.20">
    <property type="entry name" value="Ankyrin repeat-containing domain"/>
    <property type="match status" value="2"/>
</dbReference>
<dbReference type="SMART" id="SM00248">
    <property type="entry name" value="ANK"/>
    <property type="match status" value="3"/>
</dbReference>
<gene>
    <name evidence="5" type="ORF">MEDL_66124</name>
</gene>
<reference evidence="5" key="1">
    <citation type="submission" date="2021-03" db="EMBL/GenBank/DDBJ databases">
        <authorList>
            <person name="Bekaert M."/>
        </authorList>
    </citation>
    <scope>NUCLEOTIDE SEQUENCE</scope>
</reference>
<dbReference type="SUPFAM" id="SSF52540">
    <property type="entry name" value="P-loop containing nucleoside triphosphate hydrolases"/>
    <property type="match status" value="1"/>
</dbReference>
<dbReference type="InterPro" id="IPR049050">
    <property type="entry name" value="nSTAND3"/>
</dbReference>
<dbReference type="InterPro" id="IPR027417">
    <property type="entry name" value="P-loop_NTPase"/>
</dbReference>
<organism evidence="5 6">
    <name type="scientific">Mytilus edulis</name>
    <name type="common">Blue mussel</name>
    <dbReference type="NCBI Taxonomy" id="6550"/>
    <lineage>
        <taxon>Eukaryota</taxon>
        <taxon>Metazoa</taxon>
        <taxon>Spiralia</taxon>
        <taxon>Lophotrochozoa</taxon>
        <taxon>Mollusca</taxon>
        <taxon>Bivalvia</taxon>
        <taxon>Autobranchia</taxon>
        <taxon>Pteriomorphia</taxon>
        <taxon>Mytilida</taxon>
        <taxon>Mytiloidea</taxon>
        <taxon>Mytilidae</taxon>
        <taxon>Mytilinae</taxon>
        <taxon>Mytilus</taxon>
    </lineage>
</organism>
<dbReference type="SUPFAM" id="SSF48403">
    <property type="entry name" value="Ankyrin repeat"/>
    <property type="match status" value="1"/>
</dbReference>
<evidence type="ECO:0000313" key="5">
    <source>
        <dbReference type="EMBL" id="CAG2254652.1"/>
    </source>
</evidence>
<proteinExistence type="predicted"/>
<evidence type="ECO:0000256" key="2">
    <source>
        <dbReference type="ARBA" id="ARBA00023043"/>
    </source>
</evidence>
<dbReference type="PROSITE" id="PS50297">
    <property type="entry name" value="ANK_REP_REGION"/>
    <property type="match status" value="2"/>
</dbReference>
<dbReference type="InterPro" id="IPR036770">
    <property type="entry name" value="Ankyrin_rpt-contain_sf"/>
</dbReference>
<evidence type="ECO:0000259" key="4">
    <source>
        <dbReference type="Pfam" id="PF20720"/>
    </source>
</evidence>
<dbReference type="Pfam" id="PF00023">
    <property type="entry name" value="Ank"/>
    <property type="match status" value="1"/>
</dbReference>
<dbReference type="InterPro" id="IPR002110">
    <property type="entry name" value="Ankyrin_rpt"/>
</dbReference>
<accession>A0A8S3VBJ6</accession>
<dbReference type="PANTHER" id="PTHR24171">
    <property type="entry name" value="ANKYRIN REPEAT DOMAIN-CONTAINING PROTEIN 39-RELATED"/>
    <property type="match status" value="1"/>
</dbReference>
<feature type="repeat" description="ANK" evidence="3">
    <location>
        <begin position="156"/>
        <end position="188"/>
    </location>
</feature>
<keyword evidence="6" id="KW-1185">Reference proteome</keyword>
<evidence type="ECO:0000256" key="3">
    <source>
        <dbReference type="PROSITE-ProRule" id="PRU00023"/>
    </source>
</evidence>
<comment type="caution">
    <text evidence="5">The sequence shown here is derived from an EMBL/GenBank/DDBJ whole genome shotgun (WGS) entry which is preliminary data.</text>
</comment>
<feature type="domain" description="Novel STAND NTPase 3" evidence="4">
    <location>
        <begin position="326"/>
        <end position="393"/>
    </location>
</feature>
<feature type="repeat" description="ANK" evidence="3">
    <location>
        <begin position="189"/>
        <end position="221"/>
    </location>
</feature>
<dbReference type="OrthoDB" id="1893551at2759"/>
<keyword evidence="2 3" id="KW-0040">ANK repeat</keyword>
<name>A0A8S3VBJ6_MYTED</name>
<dbReference type="EMBL" id="CAJPWZ010003251">
    <property type="protein sequence ID" value="CAG2254652.1"/>
    <property type="molecule type" value="Genomic_DNA"/>
</dbReference>
<dbReference type="Pfam" id="PF20720">
    <property type="entry name" value="nSTAND3"/>
    <property type="match status" value="1"/>
</dbReference>
<evidence type="ECO:0000256" key="1">
    <source>
        <dbReference type="ARBA" id="ARBA00022737"/>
    </source>
</evidence>
<dbReference type="Proteomes" id="UP000683360">
    <property type="component" value="Unassembled WGS sequence"/>
</dbReference>
<dbReference type="PROSITE" id="PS50088">
    <property type="entry name" value="ANK_REPEAT"/>
    <property type="match status" value="2"/>
</dbReference>
<dbReference type="AlphaFoldDB" id="A0A8S3VBJ6"/>